<organism evidence="1 2">
    <name type="scientific">Aureococcus anophagefferens</name>
    <name type="common">Harmful bloom alga</name>
    <dbReference type="NCBI Taxonomy" id="44056"/>
    <lineage>
        <taxon>Eukaryota</taxon>
        <taxon>Sar</taxon>
        <taxon>Stramenopiles</taxon>
        <taxon>Ochrophyta</taxon>
        <taxon>Pelagophyceae</taxon>
        <taxon>Pelagomonadales</taxon>
        <taxon>Pelagomonadaceae</taxon>
        <taxon>Aureococcus</taxon>
    </lineage>
</organism>
<dbReference type="CDD" id="cd11287">
    <property type="entry name" value="Sec23_C"/>
    <property type="match status" value="1"/>
</dbReference>
<reference evidence="1 2" key="1">
    <citation type="submission" date="2024-03" db="EMBL/GenBank/DDBJ databases">
        <title>Aureococcus anophagefferens CCMP1851 and Kratosvirus quantuckense: Draft genome of a second virus-susceptible host strain in the model system.</title>
        <authorList>
            <person name="Chase E."/>
            <person name="Truchon A.R."/>
            <person name="Schepens W."/>
            <person name="Wilhelm S.W."/>
        </authorList>
    </citation>
    <scope>NUCLEOTIDE SEQUENCE [LARGE SCALE GENOMIC DNA]</scope>
    <source>
        <strain evidence="1 2">CCMP1851</strain>
    </source>
</reference>
<dbReference type="GO" id="GO:0005789">
    <property type="term" value="C:endoplasmic reticulum membrane"/>
    <property type="evidence" value="ECO:0007669"/>
    <property type="project" value="UniProtKB-SubCell"/>
</dbReference>
<dbReference type="InterPro" id="IPR012990">
    <property type="entry name" value="Beta-sandwich_Sec23_24"/>
</dbReference>
<accession>A0ABR1FGR2</accession>
<evidence type="ECO:0000313" key="1">
    <source>
        <dbReference type="EMBL" id="KAK7230497.1"/>
    </source>
</evidence>
<dbReference type="Pfam" id="PF04810">
    <property type="entry name" value="zf-Sec23_Sec24"/>
    <property type="match status" value="1"/>
</dbReference>
<dbReference type="Pfam" id="PF08033">
    <property type="entry name" value="Sec23_BS"/>
    <property type="match status" value="1"/>
</dbReference>
<dbReference type="InterPro" id="IPR029006">
    <property type="entry name" value="ADF-H/Gelsolin-like_dom_sf"/>
</dbReference>
<comment type="caution">
    <text evidence="1">The sequence shown here is derived from an EMBL/GenBank/DDBJ whole genome shotgun (WGS) entry which is preliminary data.</text>
</comment>
<sequence>MDISSIQAQEERDGVRLSWNVWPSSRLEATRIVIPIGALYTPLKPIGNPPPLIYDPIRCNGCGALLNPYCQVDYRTKLWTCPFCLGRNHFPPHYAENITETNLPAELIPQFTTVEYELQARGAGPPVFLFVLDTCLPESELDSLKDSIQQTLNLLPENALVGLITFGAHVLVHEIGFGECHKSVAFRGAKDYTTQRVQELLNVSGAARGGQGAAQPQGQQQQAAGGREPAIGRYLMTVGDCSFTVESILEDLQKDPWPVPGDQRSARCTGAALAVAVGLLEASAPRQGARVMLFVGGPSTVGPGMVVDKARSEDMRSHQDIVKGNCPHLKAATKFYGGLADRASANGHVVDCFACSLDQVGLHEMRTLIDKTGGVSILGDSFTQSVFKESLRRVFRRHAADAPGPNAGALVMGFGATLEIITSREFKIAGAIGPCASLKKGKSPYVADTEIGQGGTNAWTIGGIDPTTTVAVYFEITNAGNQPMPAHKRRYAQFITQYQHANGRYRLRSTTLCGAWQPDPNDSAPVARSFDQEAAAVLMARVAVHRTETEEVPDILRWVDRSLIRLCAKFADYRKDDPSSFRLPHEFAVYPQFVFNLRRSQFLQLFNSSPDEASYYRMVLTRENASNSLVMIQPTLMSYSFQAPPQPAMLDASSVRPDVILLLDTFFYVIVFHGETIAAWRDQGYQDHEEHVHFKNLLHQPLEDANAIMDARFPVPRYIIADQHKSEARFLICKLNPSVTHNSTDIHAGQVIPTDDVSLKVFMEHLMKLSVES</sequence>
<dbReference type="InterPro" id="IPR037550">
    <property type="entry name" value="Sec23_C"/>
</dbReference>
<evidence type="ECO:0000313" key="2">
    <source>
        <dbReference type="Proteomes" id="UP001363151"/>
    </source>
</evidence>
<dbReference type="GO" id="GO:0006886">
    <property type="term" value="P:intracellular protein transport"/>
    <property type="evidence" value="ECO:0007669"/>
    <property type="project" value="InterPro"/>
</dbReference>
<dbReference type="Pfam" id="PF04815">
    <property type="entry name" value="Sec23_helical"/>
    <property type="match status" value="1"/>
</dbReference>
<dbReference type="GO" id="GO:0000139">
    <property type="term" value="C:Golgi membrane"/>
    <property type="evidence" value="ECO:0007669"/>
    <property type="project" value="UniProtKB-SubCell"/>
</dbReference>
<dbReference type="InterPro" id="IPR006900">
    <property type="entry name" value="Sec23/24_helical_dom"/>
</dbReference>
<dbReference type="InterPro" id="IPR007123">
    <property type="entry name" value="Gelsolin-like_dom"/>
</dbReference>
<dbReference type="SUPFAM" id="SSF81811">
    <property type="entry name" value="Helical domain of Sec23/24"/>
    <property type="match status" value="1"/>
</dbReference>
<dbReference type="InterPro" id="IPR036174">
    <property type="entry name" value="Znf_Sec23_Sec24_sf"/>
</dbReference>
<dbReference type="InterPro" id="IPR036465">
    <property type="entry name" value="vWFA_dom_sf"/>
</dbReference>
<dbReference type="Pfam" id="PF00626">
    <property type="entry name" value="Gelsolin"/>
    <property type="match status" value="1"/>
</dbReference>
<dbReference type="PANTHER" id="PTHR11141">
    <property type="entry name" value="PROTEIN TRANSPORT PROTEIN SEC23"/>
    <property type="match status" value="1"/>
</dbReference>
<dbReference type="SUPFAM" id="SSF82754">
    <property type="entry name" value="C-terminal, gelsolin-like domain of Sec23/24"/>
    <property type="match status" value="1"/>
</dbReference>
<name>A0ABR1FGR2_AURAN</name>
<dbReference type="GO" id="GO:0005096">
    <property type="term" value="F:GTPase activator activity"/>
    <property type="evidence" value="ECO:0007669"/>
    <property type="project" value="TreeGrafter"/>
</dbReference>
<dbReference type="GO" id="GO:0070971">
    <property type="term" value="C:endoplasmic reticulum exit site"/>
    <property type="evidence" value="ECO:0007669"/>
    <property type="project" value="TreeGrafter"/>
</dbReference>
<dbReference type="InterPro" id="IPR036180">
    <property type="entry name" value="Gelsolin-like_dom_sf"/>
</dbReference>
<dbReference type="Gene3D" id="3.40.50.410">
    <property type="entry name" value="von Willebrand factor, type A domain"/>
    <property type="match status" value="1"/>
</dbReference>
<dbReference type="GO" id="GO:0030127">
    <property type="term" value="C:COPII vesicle coat"/>
    <property type="evidence" value="ECO:0007669"/>
    <property type="project" value="InterPro"/>
</dbReference>
<dbReference type="Pfam" id="PF04811">
    <property type="entry name" value="Sec23_trunk"/>
    <property type="match status" value="1"/>
</dbReference>
<proteinExistence type="predicted"/>
<dbReference type="KEGG" id="aaf:AURANDRAFT_19426"/>
<dbReference type="SUPFAM" id="SSF53300">
    <property type="entry name" value="vWA-like"/>
    <property type="match status" value="1"/>
</dbReference>
<keyword evidence="2" id="KW-1185">Reference proteome</keyword>
<dbReference type="Proteomes" id="UP001363151">
    <property type="component" value="Unassembled WGS sequence"/>
</dbReference>
<dbReference type="Gene3D" id="2.30.30.380">
    <property type="entry name" value="Zn-finger domain of Sec23/24"/>
    <property type="match status" value="1"/>
</dbReference>
<dbReference type="InterPro" id="IPR006895">
    <property type="entry name" value="Znf_Sec23_Sec24"/>
</dbReference>
<dbReference type="PANTHER" id="PTHR11141:SF0">
    <property type="entry name" value="PROTEIN TRANSPORT PROTEIN SEC23"/>
    <property type="match status" value="1"/>
</dbReference>
<dbReference type="InterPro" id="IPR037364">
    <property type="entry name" value="Sec23"/>
</dbReference>
<dbReference type="EMBL" id="JBBJCI010000428">
    <property type="protein sequence ID" value="KAK7230497.1"/>
    <property type="molecule type" value="Genomic_DNA"/>
</dbReference>
<gene>
    <name evidence="1" type="primary">SEC23A</name>
    <name evidence="1" type="ORF">SO694_00177020</name>
</gene>
<dbReference type="SUPFAM" id="SSF81995">
    <property type="entry name" value="beta-sandwich domain of Sec23/24"/>
    <property type="match status" value="1"/>
</dbReference>
<dbReference type="Gene3D" id="1.20.120.730">
    <property type="entry name" value="Sec23/Sec24 helical domain"/>
    <property type="match status" value="1"/>
</dbReference>
<dbReference type="SUPFAM" id="SSF82919">
    <property type="entry name" value="Zn-finger domain of Sec23/24"/>
    <property type="match status" value="1"/>
</dbReference>
<protein>
    <submittedName>
        <fullName evidence="1">COPII coat complex component</fullName>
    </submittedName>
</protein>
<dbReference type="GO" id="GO:0008270">
    <property type="term" value="F:zinc ion binding"/>
    <property type="evidence" value="ECO:0007669"/>
    <property type="project" value="InterPro"/>
</dbReference>
<dbReference type="Gene3D" id="3.40.20.10">
    <property type="entry name" value="Severin"/>
    <property type="match status" value="1"/>
</dbReference>
<dbReference type="Gene3D" id="2.60.40.1670">
    <property type="entry name" value="beta-sandwich domain of Sec23/24"/>
    <property type="match status" value="1"/>
</dbReference>
<dbReference type="InterPro" id="IPR006896">
    <property type="entry name" value="Sec23/24_trunk_dom"/>
</dbReference>
<dbReference type="InterPro" id="IPR036175">
    <property type="entry name" value="Sec23/24_helical_dom_sf"/>
</dbReference>
<dbReference type="GO" id="GO:0090110">
    <property type="term" value="P:COPII-coated vesicle cargo loading"/>
    <property type="evidence" value="ECO:0007669"/>
    <property type="project" value="TreeGrafter"/>
</dbReference>